<evidence type="ECO:0000256" key="15">
    <source>
        <dbReference type="RuleBase" id="RU362098"/>
    </source>
</evidence>
<dbReference type="EMBL" id="CP136925">
    <property type="protein sequence ID" value="WXA13001.1"/>
    <property type="molecule type" value="Genomic_DNA"/>
</dbReference>
<name>A0AAU6P636_9FLAO</name>
<dbReference type="GO" id="GO:0015093">
    <property type="term" value="F:ferrous iron transmembrane transporter activity"/>
    <property type="evidence" value="ECO:0007669"/>
    <property type="project" value="UniProtKB-UniRule"/>
</dbReference>
<sequence>MSKQINVALIGNPNTGKTSVFNALTGLNQKVGNYPGITVEKKEGICKLPRGVKAHIIDLPGTYSLNASSLDENVVIELLLNKNDKDFPDVAVVVSDVENLKRNLLLFTQIKDLEIPTILVINMADRMAYKGISLDIELLEKELNTKIALVSTRKNQGISQLKELISDYRKLSTEPCLNASEIDPEYFGNLKEAFPNQLLYKLWLVITQDVNFGDIERQESDALENFKTKSKAYLKRLQQKETIKRYQFINNVLKKGQTIDLKTAKDLRIKFDRILTHKVWGYLIFFAILMLIFQAIYDWSAVPMDFIDSAFASLSEWTKNTLPAGQFTNLIAEGIIPGLGGIVIFIPQIAFLFLFIAVLEESGYMSRVVFLMDKIMRRFGLSGKSVVPLISGTACAIPAVMATRNIESWKERLITILVTPFTTCSARLPVYLIIIALVIPEGRFLGLISYQALTLMLLYLIGFGAAIGSAYILHKTMKIKSRSFFVVEMPNYKMPLLKNVAITVVEKTKAFVFGAGKIILAISIILWFLASYGPGDNFNKAETIVTEQYASENLSDEELQQHIASYKLEHSFIGLTGRAIEPVIQPLGYDWKIGIAIVSSFAAREVFVGTLATIYSVGSDEEETIKNRMAGEVNPVLGTPLFNLASGISLMLFYAFAMQCMSTLAIVKRETNSWKWPMLQLVTMSVFAYLVALVAYQILK</sequence>
<feature type="transmembrane region" description="Helical" evidence="15">
    <location>
        <begin position="510"/>
        <end position="530"/>
    </location>
</feature>
<evidence type="ECO:0000256" key="2">
    <source>
        <dbReference type="ARBA" id="ARBA00022448"/>
    </source>
</evidence>
<evidence type="ECO:0000313" key="18">
    <source>
        <dbReference type="EMBL" id="WXA13001.1"/>
    </source>
</evidence>
<feature type="transmembrane region" description="Helical" evidence="15">
    <location>
        <begin position="279"/>
        <end position="297"/>
    </location>
</feature>
<dbReference type="InterPro" id="IPR050860">
    <property type="entry name" value="FeoB_GTPase"/>
</dbReference>
<keyword evidence="6 13" id="KW-0547">Nucleotide-binding</keyword>
<keyword evidence="2 15" id="KW-0813">Transport</keyword>
<keyword evidence="4 15" id="KW-0410">Iron transport</keyword>
<dbReference type="InterPro" id="IPR030389">
    <property type="entry name" value="G_FEOB_dom"/>
</dbReference>
<evidence type="ECO:0000256" key="6">
    <source>
        <dbReference type="ARBA" id="ARBA00022741"/>
    </source>
</evidence>
<evidence type="ECO:0000256" key="5">
    <source>
        <dbReference type="ARBA" id="ARBA00022692"/>
    </source>
</evidence>
<dbReference type="RefSeq" id="WP_338732150.1">
    <property type="nucleotide sequence ID" value="NZ_CP136924.1"/>
</dbReference>
<feature type="binding site" evidence="14">
    <location>
        <position position="22"/>
    </location>
    <ligand>
        <name>Mg(2+)</name>
        <dbReference type="ChEBI" id="CHEBI:18420"/>
        <label>1</label>
    </ligand>
</feature>
<dbReference type="EMBL" id="CP136924">
    <property type="protein sequence ID" value="WXA01839.1"/>
    <property type="molecule type" value="Genomic_DNA"/>
</dbReference>
<feature type="binding site" evidence="14">
    <location>
        <position position="23"/>
    </location>
    <ligand>
        <name>Mg(2+)</name>
        <dbReference type="ChEBI" id="CHEBI:18420"/>
        <label>2</label>
    </ligand>
</feature>
<feature type="binding site" evidence="13">
    <location>
        <begin position="36"/>
        <end position="40"/>
    </location>
    <ligand>
        <name>GTP</name>
        <dbReference type="ChEBI" id="CHEBI:37565"/>
        <label>1</label>
    </ligand>
</feature>
<evidence type="ECO:0000256" key="13">
    <source>
        <dbReference type="PIRSR" id="PIRSR603373-1"/>
    </source>
</evidence>
<feature type="transmembrane region" description="Helical" evidence="15">
    <location>
        <begin position="679"/>
        <end position="699"/>
    </location>
</feature>
<feature type="binding site" evidence="13">
    <location>
        <begin position="11"/>
        <end position="18"/>
    </location>
    <ligand>
        <name>GTP</name>
        <dbReference type="ChEBI" id="CHEBI:37565"/>
        <label>1</label>
    </ligand>
</feature>
<evidence type="ECO:0000256" key="1">
    <source>
        <dbReference type="ARBA" id="ARBA00004651"/>
    </source>
</evidence>
<dbReference type="GO" id="GO:0046872">
    <property type="term" value="F:metal ion binding"/>
    <property type="evidence" value="ECO:0007669"/>
    <property type="project" value="UniProtKB-KW"/>
</dbReference>
<evidence type="ECO:0000256" key="7">
    <source>
        <dbReference type="ARBA" id="ARBA00022989"/>
    </source>
</evidence>
<dbReference type="Pfam" id="PF07670">
    <property type="entry name" value="Gate"/>
    <property type="match status" value="2"/>
</dbReference>
<feature type="transmembrane region" description="Helical" evidence="15">
    <location>
        <begin position="335"/>
        <end position="359"/>
    </location>
</feature>
<dbReference type="GO" id="GO:0005525">
    <property type="term" value="F:GTP binding"/>
    <property type="evidence" value="ECO:0007669"/>
    <property type="project" value="UniProtKB-KW"/>
</dbReference>
<dbReference type="SUPFAM" id="SSF52540">
    <property type="entry name" value="P-loop containing nucleoside triphosphate hydrolases"/>
    <property type="match status" value="1"/>
</dbReference>
<dbReference type="KEGG" id="mcaa:R3L15_12850"/>
<keyword evidence="11 15" id="KW-0472">Membrane</keyword>
<comment type="similarity">
    <text evidence="15">Belongs to the TRAFAC class TrmE-Era-EngA-EngB-Septin-like GTPase superfamily. FeoB GTPase (TC 9.A.8) family.</text>
</comment>
<evidence type="ECO:0000256" key="11">
    <source>
        <dbReference type="ARBA" id="ARBA00023136"/>
    </source>
</evidence>
<proteinExistence type="inferred from homology"/>
<feature type="domain" description="FeoB-type G" evidence="16">
    <location>
        <begin position="4"/>
        <end position="171"/>
    </location>
</feature>
<dbReference type="Pfam" id="PF02421">
    <property type="entry name" value="FeoB_N"/>
    <property type="match status" value="1"/>
</dbReference>
<comment type="function">
    <text evidence="15">Probable transporter of a GTP-driven Fe(2+) uptake system.</text>
</comment>
<keyword evidence="9" id="KW-0406">Ion transport</keyword>
<dbReference type="InterPro" id="IPR011640">
    <property type="entry name" value="Fe2_transport_prot_B_C"/>
</dbReference>
<dbReference type="CDD" id="cd01879">
    <property type="entry name" value="FeoB"/>
    <property type="match status" value="1"/>
</dbReference>
<dbReference type="PANTHER" id="PTHR43185">
    <property type="entry name" value="FERROUS IRON TRANSPORT PROTEIN B"/>
    <property type="match status" value="1"/>
</dbReference>
<gene>
    <name evidence="18" type="primary">feoB</name>
    <name evidence="18" type="ORF">R3L15_12850</name>
    <name evidence="17" type="ORF">R3L16_08740</name>
</gene>
<protein>
    <recommendedName>
        <fullName evidence="12 15">Ferrous iron transport protein B</fullName>
    </recommendedName>
</protein>
<evidence type="ECO:0000313" key="17">
    <source>
        <dbReference type="EMBL" id="WXA01839.1"/>
    </source>
</evidence>
<feature type="binding site" evidence="13">
    <location>
        <begin position="58"/>
        <end position="61"/>
    </location>
    <ligand>
        <name>GTP</name>
        <dbReference type="ChEBI" id="CHEBI:37565"/>
        <label>1</label>
    </ligand>
</feature>
<keyword evidence="14" id="KW-0460">Magnesium</keyword>
<keyword evidence="19" id="KW-1185">Reference proteome</keyword>
<keyword evidence="3" id="KW-1003">Cell membrane</keyword>
<dbReference type="InterPro" id="IPR003373">
    <property type="entry name" value="Fe2_transport_prot-B"/>
</dbReference>
<comment type="subcellular location">
    <subcellularLocation>
        <location evidence="15">Cell inner membrane</location>
        <topology evidence="15">Multi-pass membrane protein</topology>
    </subcellularLocation>
    <subcellularLocation>
        <location evidence="1">Cell membrane</location>
        <topology evidence="1">Multi-pass membrane protein</topology>
    </subcellularLocation>
</comment>
<dbReference type="GO" id="GO:0005886">
    <property type="term" value="C:plasma membrane"/>
    <property type="evidence" value="ECO:0007669"/>
    <property type="project" value="UniProtKB-SubCell"/>
</dbReference>
<reference evidence="18 19" key="1">
    <citation type="submission" date="2023-10" db="EMBL/GenBank/DDBJ databases">
        <title>Culture-based analysis of two novel bacteria associated with mangrove crab gills.</title>
        <authorList>
            <person name="Yang X."/>
            <person name="Garuglieri E."/>
            <person name="Van Goethem M.W."/>
            <person name="Fusi M."/>
            <person name="Marasco R."/>
            <person name="Daffonchio D.G."/>
        </authorList>
    </citation>
    <scope>NUCLEOTIDE SEQUENCE</scope>
    <source>
        <strain evidence="18">UG2-1</strain>
        <strain evidence="17">UG2-2</strain>
        <strain evidence="19">UG2_2</strain>
    </source>
</reference>
<evidence type="ECO:0000256" key="12">
    <source>
        <dbReference type="NCBIfam" id="TIGR00437"/>
    </source>
</evidence>
<feature type="binding site" evidence="14">
    <location>
        <position position="25"/>
    </location>
    <ligand>
        <name>Mg(2+)</name>
        <dbReference type="ChEBI" id="CHEBI:18420"/>
        <label>2</label>
    </ligand>
</feature>
<keyword evidence="14" id="KW-0479">Metal-binding</keyword>
<dbReference type="InterPro" id="IPR006073">
    <property type="entry name" value="GTP-bd"/>
</dbReference>
<evidence type="ECO:0000256" key="3">
    <source>
        <dbReference type="ARBA" id="ARBA00022475"/>
    </source>
</evidence>
<feature type="transmembrane region" description="Helical" evidence="15">
    <location>
        <begin position="413"/>
        <end position="439"/>
    </location>
</feature>
<dbReference type="InterPro" id="IPR011642">
    <property type="entry name" value="Gate_dom"/>
</dbReference>
<evidence type="ECO:0000313" key="19">
    <source>
        <dbReference type="Proteomes" id="UP001368318"/>
    </source>
</evidence>
<keyword evidence="7 15" id="KW-1133">Transmembrane helix</keyword>
<dbReference type="NCBIfam" id="TIGR00437">
    <property type="entry name" value="feoB"/>
    <property type="match status" value="1"/>
</dbReference>
<comment type="caution">
    <text evidence="15">Lacks conserved residue(s) required for the propagation of feature annotation.</text>
</comment>
<dbReference type="PANTHER" id="PTHR43185:SF1">
    <property type="entry name" value="FE(2+) TRANSPORTER FEOB"/>
    <property type="match status" value="1"/>
</dbReference>
<feature type="binding site" evidence="14">
    <location>
        <position position="26"/>
    </location>
    <ligand>
        <name>Mg(2+)</name>
        <dbReference type="ChEBI" id="CHEBI:18420"/>
        <label>2</label>
    </ligand>
</feature>
<keyword evidence="8 15" id="KW-0408">Iron</keyword>
<dbReference type="PRINTS" id="PR00326">
    <property type="entry name" value="GTP1OBG"/>
</dbReference>
<keyword evidence="5 15" id="KW-0812">Transmembrane</keyword>
<dbReference type="PROSITE" id="PS51711">
    <property type="entry name" value="G_FEOB"/>
    <property type="match status" value="1"/>
</dbReference>
<dbReference type="AlphaFoldDB" id="A0AAU6P636"/>
<evidence type="ECO:0000256" key="9">
    <source>
        <dbReference type="ARBA" id="ARBA00023065"/>
    </source>
</evidence>
<dbReference type="Gene3D" id="3.40.50.300">
    <property type="entry name" value="P-loop containing nucleotide triphosphate hydrolases"/>
    <property type="match status" value="1"/>
</dbReference>
<feature type="binding site" evidence="13">
    <location>
        <begin position="122"/>
        <end position="125"/>
    </location>
    <ligand>
        <name>GTP</name>
        <dbReference type="ChEBI" id="CHEBI:37565"/>
        <label>1</label>
    </ligand>
</feature>
<feature type="transmembrane region" description="Helical" evidence="15">
    <location>
        <begin position="451"/>
        <end position="473"/>
    </location>
</feature>
<dbReference type="Proteomes" id="UP001368318">
    <property type="component" value="Chromosome"/>
</dbReference>
<accession>A0AAU6P636</accession>
<evidence type="ECO:0000259" key="16">
    <source>
        <dbReference type="PROSITE" id="PS51711"/>
    </source>
</evidence>
<evidence type="ECO:0000256" key="4">
    <source>
        <dbReference type="ARBA" id="ARBA00022496"/>
    </source>
</evidence>
<feature type="transmembrane region" description="Helical" evidence="15">
    <location>
        <begin position="644"/>
        <end position="667"/>
    </location>
</feature>
<dbReference type="InterPro" id="IPR027417">
    <property type="entry name" value="P-loop_NTPase"/>
</dbReference>
<keyword evidence="10 13" id="KW-0342">GTP-binding</keyword>
<evidence type="ECO:0000256" key="8">
    <source>
        <dbReference type="ARBA" id="ARBA00023004"/>
    </source>
</evidence>
<evidence type="ECO:0000256" key="14">
    <source>
        <dbReference type="PIRSR" id="PIRSR603373-2"/>
    </source>
</evidence>
<evidence type="ECO:0000256" key="10">
    <source>
        <dbReference type="ARBA" id="ARBA00023134"/>
    </source>
</evidence>
<organism evidence="18">
    <name type="scientific">Mangrovimonas cancribranchiae</name>
    <dbReference type="NCBI Taxonomy" id="3080055"/>
    <lineage>
        <taxon>Bacteria</taxon>
        <taxon>Pseudomonadati</taxon>
        <taxon>Bacteroidota</taxon>
        <taxon>Flavobacteriia</taxon>
        <taxon>Flavobacteriales</taxon>
        <taxon>Flavobacteriaceae</taxon>
        <taxon>Mangrovimonas</taxon>
    </lineage>
</organism>
<dbReference type="Pfam" id="PF07664">
    <property type="entry name" value="FeoB_C"/>
    <property type="match status" value="1"/>
</dbReference>